<gene>
    <name evidence="2" type="ORF">RUM44_009353</name>
</gene>
<organism evidence="2 3">
    <name type="scientific">Polyplax serrata</name>
    <name type="common">Common mouse louse</name>
    <dbReference type="NCBI Taxonomy" id="468196"/>
    <lineage>
        <taxon>Eukaryota</taxon>
        <taxon>Metazoa</taxon>
        <taxon>Ecdysozoa</taxon>
        <taxon>Arthropoda</taxon>
        <taxon>Hexapoda</taxon>
        <taxon>Insecta</taxon>
        <taxon>Pterygota</taxon>
        <taxon>Neoptera</taxon>
        <taxon>Paraneoptera</taxon>
        <taxon>Psocodea</taxon>
        <taxon>Troctomorpha</taxon>
        <taxon>Phthiraptera</taxon>
        <taxon>Anoplura</taxon>
        <taxon>Polyplacidae</taxon>
        <taxon>Polyplax</taxon>
    </lineage>
</organism>
<proteinExistence type="predicted"/>
<comment type="caution">
    <text evidence="2">The sequence shown here is derived from an EMBL/GenBank/DDBJ whole genome shotgun (WGS) entry which is preliminary data.</text>
</comment>
<protein>
    <submittedName>
        <fullName evidence="2">Uncharacterized protein</fullName>
    </submittedName>
</protein>
<sequence>MEELARNSTSLVGVRKSSVCLYVLRLVLPYHYKAHCCHINLRSVEEEEQGRIPEVPGQLANTQVPRSELISDDESIEIDPGILGDQIPREDMLAGKTKKKQAGSGEGRGFPPEEEEGVLEELNLLIILITPQSSGLPNQLTNPTTVGLDESEHPVPVL</sequence>
<dbReference type="Proteomes" id="UP001359485">
    <property type="component" value="Unassembled WGS sequence"/>
</dbReference>
<dbReference type="EMBL" id="JAWJWF010000045">
    <property type="protein sequence ID" value="KAK6626876.1"/>
    <property type="molecule type" value="Genomic_DNA"/>
</dbReference>
<keyword evidence="3" id="KW-1185">Reference proteome</keyword>
<evidence type="ECO:0000256" key="1">
    <source>
        <dbReference type="SAM" id="MobiDB-lite"/>
    </source>
</evidence>
<reference evidence="2 3" key="1">
    <citation type="submission" date="2023-09" db="EMBL/GenBank/DDBJ databases">
        <title>Genomes of two closely related lineages of the louse Polyplax serrata with different host specificities.</title>
        <authorList>
            <person name="Martinu J."/>
            <person name="Tarabai H."/>
            <person name="Stefka J."/>
            <person name="Hypsa V."/>
        </authorList>
    </citation>
    <scope>NUCLEOTIDE SEQUENCE [LARGE SCALE GENOMIC DNA]</scope>
    <source>
        <strain evidence="2">98ZLc_SE</strain>
    </source>
</reference>
<evidence type="ECO:0000313" key="3">
    <source>
        <dbReference type="Proteomes" id="UP001359485"/>
    </source>
</evidence>
<accession>A0ABR1ASI4</accession>
<name>A0ABR1ASI4_POLSC</name>
<feature type="region of interest" description="Disordered" evidence="1">
    <location>
        <begin position="134"/>
        <end position="158"/>
    </location>
</feature>
<feature type="region of interest" description="Disordered" evidence="1">
    <location>
        <begin position="79"/>
        <end position="115"/>
    </location>
</feature>
<evidence type="ECO:0000313" key="2">
    <source>
        <dbReference type="EMBL" id="KAK6626876.1"/>
    </source>
</evidence>
<feature type="compositionally biased region" description="Polar residues" evidence="1">
    <location>
        <begin position="134"/>
        <end position="145"/>
    </location>
</feature>